<dbReference type="AlphaFoldDB" id="A0A8X7W5X3"/>
<feature type="compositionally biased region" description="Basic and acidic residues" evidence="1">
    <location>
        <begin position="79"/>
        <end position="98"/>
    </location>
</feature>
<feature type="region of interest" description="Disordered" evidence="1">
    <location>
        <begin position="395"/>
        <end position="458"/>
    </location>
</feature>
<dbReference type="Proteomes" id="UP000886595">
    <property type="component" value="Unassembled WGS sequence"/>
</dbReference>
<reference evidence="2 3" key="1">
    <citation type="submission" date="2020-02" db="EMBL/GenBank/DDBJ databases">
        <authorList>
            <person name="Ma Q."/>
            <person name="Huang Y."/>
            <person name="Song X."/>
            <person name="Pei D."/>
        </authorList>
    </citation>
    <scope>NUCLEOTIDE SEQUENCE [LARGE SCALE GENOMIC DNA]</scope>
    <source>
        <strain evidence="2">Sxm20200214</strain>
        <tissue evidence="2">Leaf</tissue>
    </source>
</reference>
<comment type="caution">
    <text evidence="2">The sequence shown here is derived from an EMBL/GenBank/DDBJ whole genome shotgun (WGS) entry which is preliminary data.</text>
</comment>
<protein>
    <submittedName>
        <fullName evidence="2">Uncharacterized protein</fullName>
    </submittedName>
</protein>
<feature type="region of interest" description="Disordered" evidence="1">
    <location>
        <begin position="311"/>
        <end position="356"/>
    </location>
</feature>
<evidence type="ECO:0000256" key="1">
    <source>
        <dbReference type="SAM" id="MobiDB-lite"/>
    </source>
</evidence>
<evidence type="ECO:0000313" key="2">
    <source>
        <dbReference type="EMBL" id="KAG2322970.1"/>
    </source>
</evidence>
<dbReference type="EMBL" id="JAAMPC010000003">
    <property type="protein sequence ID" value="KAG2322970.1"/>
    <property type="molecule type" value="Genomic_DNA"/>
</dbReference>
<gene>
    <name evidence="2" type="ORF">Bca52824_016183</name>
</gene>
<feature type="compositionally biased region" description="Basic and acidic residues" evidence="1">
    <location>
        <begin position="40"/>
        <end position="69"/>
    </location>
</feature>
<proteinExistence type="predicted"/>
<keyword evidence="3" id="KW-1185">Reference proteome</keyword>
<evidence type="ECO:0000313" key="3">
    <source>
        <dbReference type="Proteomes" id="UP000886595"/>
    </source>
</evidence>
<sequence>MKKKDFVIRQPSSVGSEELRDLDPSVESRDRTASNPVLGSEHDDVAIDGESRHETLEDREVSSEGRRGGGDNVVLSDGLPERSRSRVSEGSETRIKGGPDVLPEVKDLVFNEDYKVAAHFRLSGHLLGFVRDKRKVGSRKTLLAAIREKKEAVTREKVLSKEFDEGSASAVAELKLSRESMKNLEQVVDVLGREKAALNRDIAAASIRHTEETDRHQKSRKFECLEQFKESGIEIPQETIGVFAEQEEYFKREATRLEVGEIPEDDLRLLPLVLESRFLVKDVLDKVDPYGSNTDLIDSEAAVALRTPCHNDGSPTSGLSRDLAHTTESPTLCEASRTNREPAPRDQVLSHEGNAEPTALLGGLRATSTDVPMEWAPLPTDPLSGAPSKVLLISNSPCIDSTSSETKESRSGTRVDENNPVSSGGRTQAMNVDPPVPTFGHVLGPEEVDASGCKDPSA</sequence>
<feature type="compositionally biased region" description="Basic and acidic residues" evidence="1">
    <location>
        <begin position="17"/>
        <end position="32"/>
    </location>
</feature>
<feature type="compositionally biased region" description="Polar residues" evidence="1">
    <location>
        <begin position="395"/>
        <end position="404"/>
    </location>
</feature>
<accession>A0A8X7W5X3</accession>
<feature type="region of interest" description="Disordered" evidence="1">
    <location>
        <begin position="1"/>
        <end position="98"/>
    </location>
</feature>
<organism evidence="2 3">
    <name type="scientific">Brassica carinata</name>
    <name type="common">Ethiopian mustard</name>
    <name type="synonym">Abyssinian cabbage</name>
    <dbReference type="NCBI Taxonomy" id="52824"/>
    <lineage>
        <taxon>Eukaryota</taxon>
        <taxon>Viridiplantae</taxon>
        <taxon>Streptophyta</taxon>
        <taxon>Embryophyta</taxon>
        <taxon>Tracheophyta</taxon>
        <taxon>Spermatophyta</taxon>
        <taxon>Magnoliopsida</taxon>
        <taxon>eudicotyledons</taxon>
        <taxon>Gunneridae</taxon>
        <taxon>Pentapetalae</taxon>
        <taxon>rosids</taxon>
        <taxon>malvids</taxon>
        <taxon>Brassicales</taxon>
        <taxon>Brassicaceae</taxon>
        <taxon>Brassiceae</taxon>
        <taxon>Brassica</taxon>
    </lineage>
</organism>
<feature type="compositionally biased region" description="Polar residues" evidence="1">
    <location>
        <begin position="419"/>
        <end position="430"/>
    </location>
</feature>
<feature type="compositionally biased region" description="Basic and acidic residues" evidence="1">
    <location>
        <begin position="405"/>
        <end position="417"/>
    </location>
</feature>
<name>A0A8X7W5X3_BRACI</name>